<gene>
    <name evidence="2" type="ORF">BaOVIS_025860</name>
</gene>
<dbReference type="AlphaFoldDB" id="A0A9W5WWA3"/>
<feature type="compositionally biased region" description="Basic and acidic residues" evidence="1">
    <location>
        <begin position="20"/>
        <end position="32"/>
    </location>
</feature>
<reference evidence="2" key="1">
    <citation type="submission" date="2019-12" db="EMBL/GenBank/DDBJ databases">
        <title>Genome sequence of Babesia ovis.</title>
        <authorList>
            <person name="Yamagishi J."/>
            <person name="Sevinc F."/>
            <person name="Xuan X."/>
        </authorList>
    </citation>
    <scope>NUCLEOTIDE SEQUENCE</scope>
    <source>
        <strain evidence="2">Selcuk</strain>
    </source>
</reference>
<proteinExistence type="predicted"/>
<evidence type="ECO:0000313" key="3">
    <source>
        <dbReference type="Proteomes" id="UP001057455"/>
    </source>
</evidence>
<feature type="compositionally biased region" description="Basic and acidic residues" evidence="1">
    <location>
        <begin position="38"/>
        <end position="49"/>
    </location>
</feature>
<sequence length="336" mass="38721">MFENFVNLVAGVGQATNEGNKAEAAHRSTGHGDRRRRERSDHRNATDARMDEEIETKINDMLHIAKTEERVSRYLERMQKDHTSGKFQRIDTEATQDQKNTSWEHLHKSQAHNRHVYFGGAPLGNCIEILNLKRREALLRKETVHMAKQLHKRDVEIEALLERQNTDFQKFEMALGKAVSLGGGCARLAEILTNHCTKMKRYFFKRVRRRQVNYLQSTIEAQAELIRQKHKLAIMVITRLSSNMLSTPLKDALIHWRTARIVTPKLNLPLKGKKVVPTKRVGSFKGQITGDHRKWKPDTEKLDDNFASVEESLLSRLENLVAEEMQMLTTSSLVQP</sequence>
<evidence type="ECO:0000256" key="1">
    <source>
        <dbReference type="SAM" id="MobiDB-lite"/>
    </source>
</evidence>
<dbReference type="EMBL" id="BLIY01000017">
    <property type="protein sequence ID" value="GFE55182.1"/>
    <property type="molecule type" value="Genomic_DNA"/>
</dbReference>
<keyword evidence="3" id="KW-1185">Reference proteome</keyword>
<evidence type="ECO:0000313" key="2">
    <source>
        <dbReference type="EMBL" id="GFE55182.1"/>
    </source>
</evidence>
<dbReference type="Proteomes" id="UP001057455">
    <property type="component" value="Unassembled WGS sequence"/>
</dbReference>
<organism evidence="2 3">
    <name type="scientific">Babesia ovis</name>
    <dbReference type="NCBI Taxonomy" id="5869"/>
    <lineage>
        <taxon>Eukaryota</taxon>
        <taxon>Sar</taxon>
        <taxon>Alveolata</taxon>
        <taxon>Apicomplexa</taxon>
        <taxon>Aconoidasida</taxon>
        <taxon>Piroplasmida</taxon>
        <taxon>Babesiidae</taxon>
        <taxon>Babesia</taxon>
    </lineage>
</organism>
<name>A0A9W5WWA3_BABOV</name>
<feature type="region of interest" description="Disordered" evidence="1">
    <location>
        <begin position="17"/>
        <end position="49"/>
    </location>
</feature>
<accession>A0A9W5WWA3</accession>
<comment type="caution">
    <text evidence="2">The sequence shown here is derived from an EMBL/GenBank/DDBJ whole genome shotgun (WGS) entry which is preliminary data.</text>
</comment>
<protein>
    <submittedName>
        <fullName evidence="2">Ankyrin repeat containing protein, putative</fullName>
    </submittedName>
</protein>
<dbReference type="OrthoDB" id="365471at2759"/>